<evidence type="ECO:0000313" key="2">
    <source>
        <dbReference type="EMBL" id="MQY43167.1"/>
    </source>
</evidence>
<evidence type="ECO:0000256" key="1">
    <source>
        <dbReference type="SAM" id="Phobius"/>
    </source>
</evidence>
<gene>
    <name evidence="2" type="ORF">GG681_10995</name>
</gene>
<proteinExistence type="predicted"/>
<name>A0A844ATP6_9RHOB</name>
<reference evidence="2 3" key="1">
    <citation type="submission" date="2019-10" db="EMBL/GenBank/DDBJ databases">
        <title>Epibacterium sp. nov., isolated from seawater.</title>
        <authorList>
            <person name="Zhang X."/>
            <person name="Li N."/>
        </authorList>
    </citation>
    <scope>NUCLEOTIDE SEQUENCE [LARGE SCALE GENOMIC DNA]</scope>
    <source>
        <strain evidence="2 3">SM1969</strain>
    </source>
</reference>
<sequence length="85" mass="9342">MSASHTEPKAPNEPIATLRSLVAVIILLGVMFGSTVLAEVFDSDFPTYFGTAAMCLLPIAALCLLYFGFELAFFRIALWLTRRRG</sequence>
<feature type="transmembrane region" description="Helical" evidence="1">
    <location>
        <begin position="47"/>
        <end position="74"/>
    </location>
</feature>
<organism evidence="2 3">
    <name type="scientific">Tritonibacter aquimaris</name>
    <dbReference type="NCBI Taxonomy" id="2663379"/>
    <lineage>
        <taxon>Bacteria</taxon>
        <taxon>Pseudomonadati</taxon>
        <taxon>Pseudomonadota</taxon>
        <taxon>Alphaproteobacteria</taxon>
        <taxon>Rhodobacterales</taxon>
        <taxon>Paracoccaceae</taxon>
        <taxon>Tritonibacter</taxon>
    </lineage>
</organism>
<dbReference type="Proteomes" id="UP000436694">
    <property type="component" value="Unassembled WGS sequence"/>
</dbReference>
<keyword evidence="3" id="KW-1185">Reference proteome</keyword>
<dbReference type="RefSeq" id="WP_153548066.1">
    <property type="nucleotide sequence ID" value="NZ_WIXK01000005.1"/>
</dbReference>
<keyword evidence="1" id="KW-1133">Transmembrane helix</keyword>
<dbReference type="AlphaFoldDB" id="A0A844ATP6"/>
<keyword evidence="1" id="KW-0472">Membrane</keyword>
<accession>A0A844ATP6</accession>
<evidence type="ECO:0000313" key="3">
    <source>
        <dbReference type="Proteomes" id="UP000436694"/>
    </source>
</evidence>
<dbReference type="EMBL" id="WIXK01000005">
    <property type="protein sequence ID" value="MQY43167.1"/>
    <property type="molecule type" value="Genomic_DNA"/>
</dbReference>
<comment type="caution">
    <text evidence="2">The sequence shown here is derived from an EMBL/GenBank/DDBJ whole genome shotgun (WGS) entry which is preliminary data.</text>
</comment>
<feature type="transmembrane region" description="Helical" evidence="1">
    <location>
        <begin position="21"/>
        <end position="41"/>
    </location>
</feature>
<keyword evidence="1" id="KW-0812">Transmembrane</keyword>
<protein>
    <submittedName>
        <fullName evidence="2">Uncharacterized protein</fullName>
    </submittedName>
</protein>